<dbReference type="Proteomes" id="UP000796880">
    <property type="component" value="Unassembled WGS sequence"/>
</dbReference>
<dbReference type="EMBL" id="VOIH02000001">
    <property type="protein sequence ID" value="KAF3455878.1"/>
    <property type="molecule type" value="Genomic_DNA"/>
</dbReference>
<reference evidence="2" key="1">
    <citation type="submission" date="2020-03" db="EMBL/GenBank/DDBJ databases">
        <title>A high-quality chromosome-level genome assembly of a woody plant with both climbing and erect habits, Rhamnella rubrinervis.</title>
        <authorList>
            <person name="Lu Z."/>
            <person name="Yang Y."/>
            <person name="Zhu X."/>
            <person name="Sun Y."/>
        </authorList>
    </citation>
    <scope>NUCLEOTIDE SEQUENCE</scope>
    <source>
        <strain evidence="2">BYM</strain>
        <tissue evidence="2">Leaf</tissue>
    </source>
</reference>
<proteinExistence type="predicted"/>
<feature type="coiled-coil region" evidence="1">
    <location>
        <begin position="32"/>
        <end position="73"/>
    </location>
</feature>
<comment type="caution">
    <text evidence="2">The sequence shown here is derived from an EMBL/GenBank/DDBJ whole genome shotgun (WGS) entry which is preliminary data.</text>
</comment>
<evidence type="ECO:0000313" key="3">
    <source>
        <dbReference type="Proteomes" id="UP000796880"/>
    </source>
</evidence>
<gene>
    <name evidence="2" type="ORF">FNV43_RR00520</name>
</gene>
<dbReference type="OrthoDB" id="1210003at2759"/>
<keyword evidence="1" id="KW-0175">Coiled coil</keyword>
<organism evidence="2 3">
    <name type="scientific">Rhamnella rubrinervis</name>
    <dbReference type="NCBI Taxonomy" id="2594499"/>
    <lineage>
        <taxon>Eukaryota</taxon>
        <taxon>Viridiplantae</taxon>
        <taxon>Streptophyta</taxon>
        <taxon>Embryophyta</taxon>
        <taxon>Tracheophyta</taxon>
        <taxon>Spermatophyta</taxon>
        <taxon>Magnoliopsida</taxon>
        <taxon>eudicotyledons</taxon>
        <taxon>Gunneridae</taxon>
        <taxon>Pentapetalae</taxon>
        <taxon>rosids</taxon>
        <taxon>fabids</taxon>
        <taxon>Rosales</taxon>
        <taxon>Rhamnaceae</taxon>
        <taxon>rhamnoid group</taxon>
        <taxon>Rhamneae</taxon>
        <taxon>Rhamnella</taxon>
    </lineage>
</organism>
<evidence type="ECO:0000313" key="2">
    <source>
        <dbReference type="EMBL" id="KAF3455878.1"/>
    </source>
</evidence>
<sequence length="87" mass="10064">MTIDEIFNSVVPPKSGYMQGFGPGPKPMSRALRFSDQRRKEAEDRARAAEEKNEELTKQIEELRARQDGIEESLFQRIRADVQAHFQ</sequence>
<dbReference type="AlphaFoldDB" id="A0A8K0HQT2"/>
<keyword evidence="3" id="KW-1185">Reference proteome</keyword>
<name>A0A8K0HQT2_9ROSA</name>
<protein>
    <submittedName>
        <fullName evidence="2">Uncharacterized protein</fullName>
    </submittedName>
</protein>
<evidence type="ECO:0000256" key="1">
    <source>
        <dbReference type="SAM" id="Coils"/>
    </source>
</evidence>
<accession>A0A8K0HQT2</accession>